<comment type="caution">
    <text evidence="1">The sequence shown here is derived from an EMBL/GenBank/DDBJ whole genome shotgun (WGS) entry which is preliminary data.</text>
</comment>
<dbReference type="AlphaFoldDB" id="A0A5B7I0P5"/>
<evidence type="ECO:0000313" key="1">
    <source>
        <dbReference type="EMBL" id="MPC75526.1"/>
    </source>
</evidence>
<evidence type="ECO:0000313" key="2">
    <source>
        <dbReference type="Proteomes" id="UP000324222"/>
    </source>
</evidence>
<reference evidence="1 2" key="1">
    <citation type="submission" date="2019-05" db="EMBL/GenBank/DDBJ databases">
        <title>Another draft genome of Portunus trituberculatus and its Hox gene families provides insights of decapod evolution.</title>
        <authorList>
            <person name="Jeong J.-H."/>
            <person name="Song I."/>
            <person name="Kim S."/>
            <person name="Choi T."/>
            <person name="Kim D."/>
            <person name="Ryu S."/>
            <person name="Kim W."/>
        </authorList>
    </citation>
    <scope>NUCLEOTIDE SEQUENCE [LARGE SCALE GENOMIC DNA]</scope>
    <source>
        <tissue evidence="1">Muscle</tissue>
    </source>
</reference>
<proteinExistence type="predicted"/>
<accession>A0A5B7I0P5</accession>
<name>A0A5B7I0P5_PORTR</name>
<keyword evidence="2" id="KW-1185">Reference proteome</keyword>
<protein>
    <submittedName>
        <fullName evidence="1">Uncharacterized protein</fullName>
    </submittedName>
</protein>
<gene>
    <name evidence="1" type="ORF">E2C01_069916</name>
</gene>
<dbReference type="EMBL" id="VSRR010041326">
    <property type="protein sequence ID" value="MPC75526.1"/>
    <property type="molecule type" value="Genomic_DNA"/>
</dbReference>
<dbReference type="Proteomes" id="UP000324222">
    <property type="component" value="Unassembled WGS sequence"/>
</dbReference>
<organism evidence="1 2">
    <name type="scientific">Portunus trituberculatus</name>
    <name type="common">Swimming crab</name>
    <name type="synonym">Neptunus trituberculatus</name>
    <dbReference type="NCBI Taxonomy" id="210409"/>
    <lineage>
        <taxon>Eukaryota</taxon>
        <taxon>Metazoa</taxon>
        <taxon>Ecdysozoa</taxon>
        <taxon>Arthropoda</taxon>
        <taxon>Crustacea</taxon>
        <taxon>Multicrustacea</taxon>
        <taxon>Malacostraca</taxon>
        <taxon>Eumalacostraca</taxon>
        <taxon>Eucarida</taxon>
        <taxon>Decapoda</taxon>
        <taxon>Pleocyemata</taxon>
        <taxon>Brachyura</taxon>
        <taxon>Eubrachyura</taxon>
        <taxon>Portunoidea</taxon>
        <taxon>Portunidae</taxon>
        <taxon>Portuninae</taxon>
        <taxon>Portunus</taxon>
    </lineage>
</organism>
<sequence length="44" mass="5295">MHPRGRHLSAKPRLRRLSWLPYEHVVESVRSLHHHYIICFPQPG</sequence>